<reference evidence="7" key="1">
    <citation type="journal article" date="2019" name="Int. J. Syst. Evol. Microbiol.">
        <title>The Global Catalogue of Microorganisms (GCM) 10K type strain sequencing project: providing services to taxonomists for standard genome sequencing and annotation.</title>
        <authorList>
            <consortium name="The Broad Institute Genomics Platform"/>
            <consortium name="The Broad Institute Genome Sequencing Center for Infectious Disease"/>
            <person name="Wu L."/>
            <person name="Ma J."/>
        </authorList>
    </citation>
    <scope>NUCLEOTIDE SEQUENCE [LARGE SCALE GENOMIC DNA]</scope>
    <source>
        <strain evidence="7">PCU 347</strain>
    </source>
</reference>
<feature type="DNA-binding region" description="H-T-H motif" evidence="4">
    <location>
        <begin position="35"/>
        <end position="54"/>
    </location>
</feature>
<dbReference type="PROSITE" id="PS50977">
    <property type="entry name" value="HTH_TETR_2"/>
    <property type="match status" value="1"/>
</dbReference>
<protein>
    <submittedName>
        <fullName evidence="6">TetR/AcrR family transcriptional regulator</fullName>
    </submittedName>
</protein>
<keyword evidence="3" id="KW-0804">Transcription</keyword>
<evidence type="ECO:0000256" key="3">
    <source>
        <dbReference type="ARBA" id="ARBA00023163"/>
    </source>
</evidence>
<dbReference type="InterPro" id="IPR025996">
    <property type="entry name" value="MT1864/Rv1816-like_C"/>
</dbReference>
<dbReference type="Gene3D" id="1.10.357.10">
    <property type="entry name" value="Tetracycline Repressor, domain 2"/>
    <property type="match status" value="1"/>
</dbReference>
<keyword evidence="2 4" id="KW-0238">DNA-binding</keyword>
<evidence type="ECO:0000256" key="4">
    <source>
        <dbReference type="PROSITE-ProRule" id="PRU00335"/>
    </source>
</evidence>
<dbReference type="EMBL" id="JBHSDP010000025">
    <property type="protein sequence ID" value="MFC4331493.1"/>
    <property type="molecule type" value="Genomic_DNA"/>
</dbReference>
<dbReference type="PRINTS" id="PR00455">
    <property type="entry name" value="HTHTETR"/>
</dbReference>
<dbReference type="InterPro" id="IPR009057">
    <property type="entry name" value="Homeodomain-like_sf"/>
</dbReference>
<dbReference type="InterPro" id="IPR001647">
    <property type="entry name" value="HTH_TetR"/>
</dbReference>
<name>A0ABV8TLR4_9ACTN</name>
<dbReference type="SUPFAM" id="SSF46689">
    <property type="entry name" value="Homeodomain-like"/>
    <property type="match status" value="1"/>
</dbReference>
<evidence type="ECO:0000256" key="1">
    <source>
        <dbReference type="ARBA" id="ARBA00023015"/>
    </source>
</evidence>
<dbReference type="Pfam" id="PF13305">
    <property type="entry name" value="TetR_C_33"/>
    <property type="match status" value="1"/>
</dbReference>
<keyword evidence="7" id="KW-1185">Reference proteome</keyword>
<evidence type="ECO:0000256" key="2">
    <source>
        <dbReference type="ARBA" id="ARBA00023125"/>
    </source>
</evidence>
<dbReference type="Proteomes" id="UP001595824">
    <property type="component" value="Unassembled WGS sequence"/>
</dbReference>
<comment type="caution">
    <text evidence="6">The sequence shown here is derived from an EMBL/GenBank/DDBJ whole genome shotgun (WGS) entry which is preliminary data.</text>
</comment>
<feature type="domain" description="HTH tetR-type" evidence="5">
    <location>
        <begin position="12"/>
        <end position="72"/>
    </location>
</feature>
<evidence type="ECO:0000313" key="7">
    <source>
        <dbReference type="Proteomes" id="UP001595824"/>
    </source>
</evidence>
<dbReference type="InterPro" id="IPR050109">
    <property type="entry name" value="HTH-type_TetR-like_transc_reg"/>
</dbReference>
<organism evidence="6 7">
    <name type="scientific">Streptomyces andamanensis</name>
    <dbReference type="NCBI Taxonomy" id="1565035"/>
    <lineage>
        <taxon>Bacteria</taxon>
        <taxon>Bacillati</taxon>
        <taxon>Actinomycetota</taxon>
        <taxon>Actinomycetes</taxon>
        <taxon>Kitasatosporales</taxon>
        <taxon>Streptomycetaceae</taxon>
        <taxon>Streptomyces</taxon>
    </lineage>
</organism>
<dbReference type="RefSeq" id="WP_018568627.1">
    <property type="nucleotide sequence ID" value="NZ_JBHSDP010000025.1"/>
</dbReference>
<dbReference type="SUPFAM" id="SSF48498">
    <property type="entry name" value="Tetracyclin repressor-like, C-terminal domain"/>
    <property type="match status" value="1"/>
</dbReference>
<gene>
    <name evidence="6" type="ORF">ACFPC0_27680</name>
</gene>
<keyword evidence="1" id="KW-0805">Transcription regulation</keyword>
<proteinExistence type="predicted"/>
<dbReference type="PANTHER" id="PTHR30055:SF234">
    <property type="entry name" value="HTH-TYPE TRANSCRIPTIONAL REGULATOR BETI"/>
    <property type="match status" value="1"/>
</dbReference>
<accession>A0ABV8TLR4</accession>
<dbReference type="Pfam" id="PF00440">
    <property type="entry name" value="TetR_N"/>
    <property type="match status" value="1"/>
</dbReference>
<evidence type="ECO:0000259" key="5">
    <source>
        <dbReference type="PROSITE" id="PS50977"/>
    </source>
</evidence>
<sequence>MTIQKRRERERADRERLIVTAARELAEAEGWDAVTTRRLAAEIEYSQPVLYSHFKGKDAIMAAVAVQGCAELAVELRAARTTAEGVRQALTAVGEAYTAFARRRPALYDAIFTHETELPFATPEAPAALQEAFGELLAAVTPVAAEGDDPALLTETYWAGLHGLVTLMRSGRLPEAAHEQRLALLTSHFAPPGTA</sequence>
<dbReference type="PANTHER" id="PTHR30055">
    <property type="entry name" value="HTH-TYPE TRANSCRIPTIONAL REGULATOR RUTR"/>
    <property type="match status" value="1"/>
</dbReference>
<evidence type="ECO:0000313" key="6">
    <source>
        <dbReference type="EMBL" id="MFC4331493.1"/>
    </source>
</evidence>
<dbReference type="InterPro" id="IPR036271">
    <property type="entry name" value="Tet_transcr_reg_TetR-rel_C_sf"/>
</dbReference>